<dbReference type="EMBL" id="LAZR01052018">
    <property type="protein sequence ID" value="KKK83896.1"/>
    <property type="molecule type" value="Genomic_DNA"/>
</dbReference>
<dbReference type="InterPro" id="IPR036935">
    <property type="entry name" value="Ribosomal_bL9_N_sf"/>
</dbReference>
<evidence type="ECO:0000256" key="3">
    <source>
        <dbReference type="ARBA" id="ARBA00022884"/>
    </source>
</evidence>
<dbReference type="SUPFAM" id="SSF55658">
    <property type="entry name" value="L9 N-domain-like"/>
    <property type="match status" value="1"/>
</dbReference>
<protein>
    <recommendedName>
        <fullName evidence="7">Ribosomal protein L9 domain-containing protein</fullName>
    </recommendedName>
</protein>
<proteinExistence type="inferred from homology"/>
<gene>
    <name evidence="8" type="ORF">LCGC14_2788800</name>
</gene>
<dbReference type="GO" id="GO:0003735">
    <property type="term" value="F:structural constituent of ribosome"/>
    <property type="evidence" value="ECO:0007669"/>
    <property type="project" value="InterPro"/>
</dbReference>
<dbReference type="GO" id="GO:0005840">
    <property type="term" value="C:ribosome"/>
    <property type="evidence" value="ECO:0007669"/>
    <property type="project" value="UniProtKB-KW"/>
</dbReference>
<comment type="similarity">
    <text evidence="1">Belongs to the bacterial ribosomal protein bL9 family.</text>
</comment>
<dbReference type="InterPro" id="IPR020070">
    <property type="entry name" value="Ribosomal_bL9_N"/>
</dbReference>
<keyword evidence="5" id="KW-0687">Ribonucleoprotein</keyword>
<dbReference type="InterPro" id="IPR009027">
    <property type="entry name" value="Ribosomal_bL9/RNase_H1_N"/>
</dbReference>
<keyword evidence="4" id="KW-0689">Ribosomal protein</keyword>
<name>A0A0F9BHL4_9ZZZZ</name>
<dbReference type="Gene3D" id="3.10.430.100">
    <property type="entry name" value="Ribosomal protein L9, C-terminal domain"/>
    <property type="match status" value="1"/>
</dbReference>
<dbReference type="PROSITE" id="PS00651">
    <property type="entry name" value="RIBOSOMAL_L9"/>
    <property type="match status" value="1"/>
</dbReference>
<dbReference type="Gene3D" id="3.40.5.10">
    <property type="entry name" value="Ribosomal protein L9, N-terminal domain"/>
    <property type="match status" value="1"/>
</dbReference>
<dbReference type="Pfam" id="PF01281">
    <property type="entry name" value="Ribosomal_L9_N"/>
    <property type="match status" value="1"/>
</dbReference>
<reference evidence="8" key="1">
    <citation type="journal article" date="2015" name="Nature">
        <title>Complex archaea that bridge the gap between prokaryotes and eukaryotes.</title>
        <authorList>
            <person name="Spang A."/>
            <person name="Saw J.H."/>
            <person name="Jorgensen S.L."/>
            <person name="Zaremba-Niedzwiedzka K."/>
            <person name="Martijn J."/>
            <person name="Lind A.E."/>
            <person name="van Eijk R."/>
            <person name="Schleper C."/>
            <person name="Guy L."/>
            <person name="Ettema T.J."/>
        </authorList>
    </citation>
    <scope>NUCLEOTIDE SEQUENCE</scope>
</reference>
<dbReference type="GO" id="GO:0006412">
    <property type="term" value="P:translation"/>
    <property type="evidence" value="ECO:0007669"/>
    <property type="project" value="InterPro"/>
</dbReference>
<evidence type="ECO:0000256" key="1">
    <source>
        <dbReference type="ARBA" id="ARBA00010605"/>
    </source>
</evidence>
<comment type="caution">
    <text evidence="8">The sequence shown here is derived from an EMBL/GenBank/DDBJ whole genome shotgun (WGS) entry which is preliminary data.</text>
</comment>
<keyword evidence="3" id="KW-0694">RNA-binding</keyword>
<dbReference type="PANTHER" id="PTHR21368">
    <property type="entry name" value="50S RIBOSOMAL PROTEIN L9"/>
    <property type="match status" value="1"/>
</dbReference>
<keyword evidence="2" id="KW-0699">rRNA-binding</keyword>
<evidence type="ECO:0000256" key="5">
    <source>
        <dbReference type="ARBA" id="ARBA00023274"/>
    </source>
</evidence>
<evidence type="ECO:0000259" key="7">
    <source>
        <dbReference type="PROSITE" id="PS00651"/>
    </source>
</evidence>
<evidence type="ECO:0000256" key="4">
    <source>
        <dbReference type="ARBA" id="ARBA00022980"/>
    </source>
</evidence>
<feature type="region of interest" description="Disordered" evidence="6">
    <location>
        <begin position="151"/>
        <end position="185"/>
    </location>
</feature>
<dbReference type="InterPro" id="IPR036791">
    <property type="entry name" value="Ribosomal_bL9_C_sf"/>
</dbReference>
<dbReference type="SUPFAM" id="SSF55653">
    <property type="entry name" value="Ribosomal protein L9 C-domain"/>
    <property type="match status" value="1"/>
</dbReference>
<accession>A0A0F9BHL4</accession>
<evidence type="ECO:0000256" key="6">
    <source>
        <dbReference type="SAM" id="MobiDB-lite"/>
    </source>
</evidence>
<evidence type="ECO:0000313" key="8">
    <source>
        <dbReference type="EMBL" id="KKK83896.1"/>
    </source>
</evidence>
<evidence type="ECO:0000256" key="2">
    <source>
        <dbReference type="ARBA" id="ARBA00022730"/>
    </source>
</evidence>
<organism evidence="8">
    <name type="scientific">marine sediment metagenome</name>
    <dbReference type="NCBI Taxonomy" id="412755"/>
    <lineage>
        <taxon>unclassified sequences</taxon>
        <taxon>metagenomes</taxon>
        <taxon>ecological metagenomes</taxon>
    </lineage>
</organism>
<dbReference type="AlphaFoldDB" id="A0A0F9BHL4"/>
<feature type="compositionally biased region" description="Acidic residues" evidence="6">
    <location>
        <begin position="152"/>
        <end position="174"/>
    </location>
</feature>
<dbReference type="GO" id="GO:0019843">
    <property type="term" value="F:rRNA binding"/>
    <property type="evidence" value="ECO:0007669"/>
    <property type="project" value="UniProtKB-KW"/>
</dbReference>
<sequence>MKILLRRNVRKLGQIGDVVEVRDGYARNYLIPCGLATVPSEGNIKAIEREKLAYLAEQARLRQELETQANILDGKEFTITVRANEEGHLYGSVGPAQIAQAVGQKGIMLDVENIVLDEPIRKLDKYEVVVAFDEGIQATITLWVVPPREADSEYTDVEAEDAPDAGDADSGESEPEAKAQLDEQS</sequence>
<dbReference type="InterPro" id="IPR000244">
    <property type="entry name" value="Ribosomal_bL9"/>
</dbReference>
<dbReference type="InterPro" id="IPR020594">
    <property type="entry name" value="Ribosomal_bL9_bac/chp"/>
</dbReference>
<dbReference type="NCBIfam" id="TIGR00158">
    <property type="entry name" value="L9"/>
    <property type="match status" value="1"/>
</dbReference>
<feature type="compositionally biased region" description="Basic and acidic residues" evidence="6">
    <location>
        <begin position="175"/>
        <end position="185"/>
    </location>
</feature>
<dbReference type="HAMAP" id="MF_00503">
    <property type="entry name" value="Ribosomal_bL9"/>
    <property type="match status" value="1"/>
</dbReference>
<dbReference type="InterPro" id="IPR020069">
    <property type="entry name" value="Ribosomal_bL9_C"/>
</dbReference>
<feature type="domain" description="Ribosomal protein L9" evidence="7">
    <location>
        <begin position="13"/>
        <end position="40"/>
    </location>
</feature>
<dbReference type="Pfam" id="PF03948">
    <property type="entry name" value="Ribosomal_L9_C"/>
    <property type="match status" value="1"/>
</dbReference>
<dbReference type="GO" id="GO:1990904">
    <property type="term" value="C:ribonucleoprotein complex"/>
    <property type="evidence" value="ECO:0007669"/>
    <property type="project" value="UniProtKB-KW"/>
</dbReference>